<feature type="transmembrane region" description="Helical" evidence="6">
    <location>
        <begin position="5"/>
        <end position="26"/>
    </location>
</feature>
<feature type="transmembrane region" description="Helical" evidence="6">
    <location>
        <begin position="46"/>
        <end position="72"/>
    </location>
</feature>
<protein>
    <recommendedName>
        <fullName evidence="7">Rhodopsin domain-containing protein</fullName>
    </recommendedName>
</protein>
<organism evidence="8 9">
    <name type="scientific">Hydnum rufescens UP504</name>
    <dbReference type="NCBI Taxonomy" id="1448309"/>
    <lineage>
        <taxon>Eukaryota</taxon>
        <taxon>Fungi</taxon>
        <taxon>Dikarya</taxon>
        <taxon>Basidiomycota</taxon>
        <taxon>Agaricomycotina</taxon>
        <taxon>Agaricomycetes</taxon>
        <taxon>Cantharellales</taxon>
        <taxon>Hydnaceae</taxon>
        <taxon>Hydnum</taxon>
    </lineage>
</organism>
<comment type="caution">
    <text evidence="8">The sequence shown here is derived from an EMBL/GenBank/DDBJ whole genome shotgun (WGS) entry which is preliminary data.</text>
</comment>
<feature type="non-terminal residue" evidence="8">
    <location>
        <position position="144"/>
    </location>
</feature>
<dbReference type="InterPro" id="IPR052337">
    <property type="entry name" value="SAT4-like"/>
</dbReference>
<evidence type="ECO:0000256" key="4">
    <source>
        <dbReference type="ARBA" id="ARBA00023136"/>
    </source>
</evidence>
<keyword evidence="2 6" id="KW-0812">Transmembrane</keyword>
<dbReference type="GO" id="GO:0016020">
    <property type="term" value="C:membrane"/>
    <property type="evidence" value="ECO:0007669"/>
    <property type="project" value="UniProtKB-SubCell"/>
</dbReference>
<dbReference type="PANTHER" id="PTHR33048">
    <property type="entry name" value="PTH11-LIKE INTEGRAL MEMBRANE PROTEIN (AFU_ORTHOLOGUE AFUA_5G11245)"/>
    <property type="match status" value="1"/>
</dbReference>
<feature type="transmembrane region" description="Helical" evidence="6">
    <location>
        <begin position="84"/>
        <end position="109"/>
    </location>
</feature>
<dbReference type="InterPro" id="IPR049326">
    <property type="entry name" value="Rhodopsin_dom_fungi"/>
</dbReference>
<evidence type="ECO:0000256" key="5">
    <source>
        <dbReference type="ARBA" id="ARBA00038359"/>
    </source>
</evidence>
<evidence type="ECO:0000313" key="8">
    <source>
        <dbReference type="EMBL" id="KAF9516271.1"/>
    </source>
</evidence>
<keyword evidence="3 6" id="KW-1133">Transmembrane helix</keyword>
<evidence type="ECO:0000256" key="2">
    <source>
        <dbReference type="ARBA" id="ARBA00022692"/>
    </source>
</evidence>
<feature type="transmembrane region" description="Helical" evidence="6">
    <location>
        <begin position="121"/>
        <end position="141"/>
    </location>
</feature>
<gene>
    <name evidence="8" type="ORF">BS47DRAFT_1277728</name>
</gene>
<evidence type="ECO:0000256" key="1">
    <source>
        <dbReference type="ARBA" id="ARBA00004141"/>
    </source>
</evidence>
<comment type="subcellular location">
    <subcellularLocation>
        <location evidence="1">Membrane</location>
        <topology evidence="1">Multi-pass membrane protein</topology>
    </subcellularLocation>
</comment>
<accession>A0A9P6B4P7</accession>
<comment type="similarity">
    <text evidence="5">Belongs to the SAT4 family.</text>
</comment>
<dbReference type="OrthoDB" id="444631at2759"/>
<name>A0A9P6B4P7_9AGAM</name>
<dbReference type="EMBL" id="MU128941">
    <property type="protein sequence ID" value="KAF9516271.1"/>
    <property type="molecule type" value="Genomic_DNA"/>
</dbReference>
<feature type="non-terminal residue" evidence="8">
    <location>
        <position position="1"/>
    </location>
</feature>
<reference evidence="8" key="1">
    <citation type="journal article" date="2020" name="Nat. Commun.">
        <title>Large-scale genome sequencing of mycorrhizal fungi provides insights into the early evolution of symbiotic traits.</title>
        <authorList>
            <person name="Miyauchi S."/>
            <person name="Kiss E."/>
            <person name="Kuo A."/>
            <person name="Drula E."/>
            <person name="Kohler A."/>
            <person name="Sanchez-Garcia M."/>
            <person name="Morin E."/>
            <person name="Andreopoulos B."/>
            <person name="Barry K.W."/>
            <person name="Bonito G."/>
            <person name="Buee M."/>
            <person name="Carver A."/>
            <person name="Chen C."/>
            <person name="Cichocki N."/>
            <person name="Clum A."/>
            <person name="Culley D."/>
            <person name="Crous P.W."/>
            <person name="Fauchery L."/>
            <person name="Girlanda M."/>
            <person name="Hayes R.D."/>
            <person name="Keri Z."/>
            <person name="LaButti K."/>
            <person name="Lipzen A."/>
            <person name="Lombard V."/>
            <person name="Magnuson J."/>
            <person name="Maillard F."/>
            <person name="Murat C."/>
            <person name="Nolan M."/>
            <person name="Ohm R.A."/>
            <person name="Pangilinan J."/>
            <person name="Pereira M.F."/>
            <person name="Perotto S."/>
            <person name="Peter M."/>
            <person name="Pfister S."/>
            <person name="Riley R."/>
            <person name="Sitrit Y."/>
            <person name="Stielow J.B."/>
            <person name="Szollosi G."/>
            <person name="Zifcakova L."/>
            <person name="Stursova M."/>
            <person name="Spatafora J.W."/>
            <person name="Tedersoo L."/>
            <person name="Vaario L.M."/>
            <person name="Yamada A."/>
            <person name="Yan M."/>
            <person name="Wang P."/>
            <person name="Xu J."/>
            <person name="Bruns T."/>
            <person name="Baldrian P."/>
            <person name="Vilgalys R."/>
            <person name="Dunand C."/>
            <person name="Henrissat B."/>
            <person name="Grigoriev I.V."/>
            <person name="Hibbett D."/>
            <person name="Nagy L.G."/>
            <person name="Martin F.M."/>
        </authorList>
    </citation>
    <scope>NUCLEOTIDE SEQUENCE</scope>
    <source>
        <strain evidence="8">UP504</strain>
    </source>
</reference>
<evidence type="ECO:0000259" key="7">
    <source>
        <dbReference type="Pfam" id="PF20684"/>
    </source>
</evidence>
<keyword evidence="4 6" id="KW-0472">Membrane</keyword>
<evidence type="ECO:0000256" key="3">
    <source>
        <dbReference type="ARBA" id="ARBA00022989"/>
    </source>
</evidence>
<feature type="domain" description="Rhodopsin" evidence="7">
    <location>
        <begin position="3"/>
        <end position="136"/>
    </location>
</feature>
<keyword evidence="9" id="KW-1185">Reference proteome</keyword>
<dbReference type="Pfam" id="PF20684">
    <property type="entry name" value="Fung_rhodopsin"/>
    <property type="match status" value="1"/>
</dbReference>
<dbReference type="Proteomes" id="UP000886523">
    <property type="component" value="Unassembled WGS sequence"/>
</dbReference>
<sequence>ATRNFIRCIAAFFIVIMCVLLAQKVWVCEGNTAWKLEPSPTCHLGLQVAVTELVTDIVSDTILVLLPIFFLWGSRLRAGQKRRVYAIFSASCITTIVSIVQDWLILAAGGLREVTASMVEVSVSVIVANLPFLVSTVYRFFRKN</sequence>
<dbReference type="AlphaFoldDB" id="A0A9P6B4P7"/>
<evidence type="ECO:0000256" key="6">
    <source>
        <dbReference type="SAM" id="Phobius"/>
    </source>
</evidence>
<evidence type="ECO:0000313" key="9">
    <source>
        <dbReference type="Proteomes" id="UP000886523"/>
    </source>
</evidence>
<proteinExistence type="inferred from homology"/>
<dbReference type="PANTHER" id="PTHR33048:SF47">
    <property type="entry name" value="INTEGRAL MEMBRANE PROTEIN-RELATED"/>
    <property type="match status" value="1"/>
</dbReference>